<name>A0A1N7BDZ9_9EURY</name>
<dbReference type="RefSeq" id="WP_076430533.1">
    <property type="nucleotide sequence ID" value="NZ_FTNO01000002.1"/>
</dbReference>
<dbReference type="InterPro" id="IPR031803">
    <property type="entry name" value="BAT_GAF/HTH-assoc"/>
</dbReference>
<dbReference type="Proteomes" id="UP000186914">
    <property type="component" value="Unassembled WGS sequence"/>
</dbReference>
<feature type="domain" description="Bacterioopsin transcriptional activator GAF and HTH associated" evidence="4">
    <location>
        <begin position="6"/>
        <end position="141"/>
    </location>
</feature>
<dbReference type="Pfam" id="PF04967">
    <property type="entry name" value="HTH_10"/>
    <property type="match status" value="1"/>
</dbReference>
<evidence type="ECO:0000313" key="6">
    <source>
        <dbReference type="Proteomes" id="UP000186914"/>
    </source>
</evidence>
<keyword evidence="1" id="KW-0805">Transcription regulation</keyword>
<gene>
    <name evidence="5" type="ORF">SAMN05421858_2501</name>
</gene>
<accession>A0A1N7BDZ9</accession>
<evidence type="ECO:0008006" key="7">
    <source>
        <dbReference type="Google" id="ProtNLM"/>
    </source>
</evidence>
<dbReference type="EMBL" id="FTNO01000002">
    <property type="protein sequence ID" value="SIR49552.1"/>
    <property type="molecule type" value="Genomic_DNA"/>
</dbReference>
<organism evidence="5 6">
    <name type="scientific">Haladaptatus litoreus</name>
    <dbReference type="NCBI Taxonomy" id="553468"/>
    <lineage>
        <taxon>Archaea</taxon>
        <taxon>Methanobacteriati</taxon>
        <taxon>Methanobacteriota</taxon>
        <taxon>Stenosarchaea group</taxon>
        <taxon>Halobacteria</taxon>
        <taxon>Halobacteriales</taxon>
        <taxon>Haladaptataceae</taxon>
        <taxon>Haladaptatus</taxon>
    </lineage>
</organism>
<dbReference type="PANTHER" id="PTHR34236:SF1">
    <property type="entry name" value="DIMETHYL SULFOXIDE REDUCTASE TRANSCRIPTIONAL ACTIVATOR"/>
    <property type="match status" value="1"/>
</dbReference>
<evidence type="ECO:0000256" key="2">
    <source>
        <dbReference type="ARBA" id="ARBA00023163"/>
    </source>
</evidence>
<sequence>MSVIAEFTIHAPTLALTPTLEAVPGMTVELDQQMVAQGYTPLVIVWASGGDFTAFDIALEADTTIASHAIIEDLDTRKLYRLELSRSDLQEVYPAYQNVGAVPMAGRGKAGVWRRRIRFPDRDALADFQQFCTEKTIDFSLKRLYTPGDDDTTFQLTEPQLEALVAAYEVGYFNVPRDATLEVLSSKLGISKQSVSERLRRAQSRLVSNAILGK</sequence>
<evidence type="ECO:0000313" key="5">
    <source>
        <dbReference type="EMBL" id="SIR49552.1"/>
    </source>
</evidence>
<reference evidence="6" key="1">
    <citation type="submission" date="2017-01" db="EMBL/GenBank/DDBJ databases">
        <authorList>
            <person name="Varghese N."/>
            <person name="Submissions S."/>
        </authorList>
    </citation>
    <scope>NUCLEOTIDE SEQUENCE [LARGE SCALE GENOMIC DNA]</scope>
    <source>
        <strain evidence="6">CGMCC 1.7737</strain>
    </source>
</reference>
<feature type="domain" description="HTH bat-type" evidence="3">
    <location>
        <begin position="156"/>
        <end position="207"/>
    </location>
</feature>
<evidence type="ECO:0000259" key="4">
    <source>
        <dbReference type="Pfam" id="PF15915"/>
    </source>
</evidence>
<dbReference type="OrthoDB" id="202021at2157"/>
<keyword evidence="6" id="KW-1185">Reference proteome</keyword>
<dbReference type="Pfam" id="PF15915">
    <property type="entry name" value="BAT"/>
    <property type="match status" value="1"/>
</dbReference>
<dbReference type="InterPro" id="IPR007050">
    <property type="entry name" value="HTH_bacterioopsin"/>
</dbReference>
<dbReference type="PANTHER" id="PTHR34236">
    <property type="entry name" value="DIMETHYL SULFOXIDE REDUCTASE TRANSCRIPTIONAL ACTIVATOR"/>
    <property type="match status" value="1"/>
</dbReference>
<evidence type="ECO:0000256" key="1">
    <source>
        <dbReference type="ARBA" id="ARBA00023015"/>
    </source>
</evidence>
<dbReference type="AlphaFoldDB" id="A0A1N7BDZ9"/>
<proteinExistence type="predicted"/>
<evidence type="ECO:0000259" key="3">
    <source>
        <dbReference type="Pfam" id="PF04967"/>
    </source>
</evidence>
<keyword evidence="2" id="KW-0804">Transcription</keyword>
<protein>
    <recommendedName>
        <fullName evidence="7">GAF and HTH_10 associated domain-containing protein</fullName>
    </recommendedName>
</protein>